<gene>
    <name evidence="1" type="ORF">JM64_01865</name>
</gene>
<dbReference type="Proteomes" id="UP000077096">
    <property type="component" value="Chromosome"/>
</dbReference>
<dbReference type="PATRIC" id="fig|93466.3.peg.425"/>
<dbReference type="EMBL" id="CP011393">
    <property type="protein sequence ID" value="ANE40884.1"/>
    <property type="molecule type" value="Genomic_DNA"/>
</dbReference>
<dbReference type="KEGG" id="fng:JM64_01865"/>
<evidence type="ECO:0000313" key="1">
    <source>
        <dbReference type="EMBL" id="ANE40884.1"/>
    </source>
</evidence>
<name>A0A172T1Q2_FERPE</name>
<dbReference type="AlphaFoldDB" id="A0A172T1Q2"/>
<reference evidence="1 2" key="1">
    <citation type="submission" date="2014-08" db="EMBL/GenBank/DDBJ databases">
        <title>Fervidobacterium pennivorans DYC genome.</title>
        <authorList>
            <person name="Wushke S."/>
        </authorList>
    </citation>
    <scope>NUCLEOTIDE SEQUENCE [LARGE SCALE GENOMIC DNA]</scope>
    <source>
        <strain evidence="1 2">DYC</strain>
    </source>
</reference>
<evidence type="ECO:0008006" key="3">
    <source>
        <dbReference type="Google" id="ProtNLM"/>
    </source>
</evidence>
<organism evidence="1 2">
    <name type="scientific">Fervidobacterium pennivorans</name>
    <dbReference type="NCBI Taxonomy" id="93466"/>
    <lineage>
        <taxon>Bacteria</taxon>
        <taxon>Thermotogati</taxon>
        <taxon>Thermotogota</taxon>
        <taxon>Thermotogae</taxon>
        <taxon>Thermotogales</taxon>
        <taxon>Fervidobacteriaceae</taxon>
        <taxon>Fervidobacterium</taxon>
    </lineage>
</organism>
<sequence length="210" mass="24348">MRINYISLMFIILLTFFFLDVFTNNSISQTIHTFFSVVASPLFNAKVLIEKYFEKNITIQNIKIFANEKPDELLVLSEDLKGYYVRNLNKTGIVLNEKGQLVGFVEKTGNVGYVSKWWESEFPVTLEATNLTITGYYKGYRITIPDPNISLEKLQAKVYMSEYLPYGKLLKNYGMHLGYYENGIFKINIPKVSERVILLESYGNDNRNEQ</sequence>
<proteinExistence type="predicted"/>
<accession>A0A172T1Q2</accession>
<protein>
    <recommendedName>
        <fullName evidence="3">Cell shape-determining protein MreC</fullName>
    </recommendedName>
</protein>
<dbReference type="OrthoDB" id="47177at2"/>
<evidence type="ECO:0000313" key="2">
    <source>
        <dbReference type="Proteomes" id="UP000077096"/>
    </source>
</evidence>